<keyword evidence="4" id="KW-1185">Reference proteome</keyword>
<feature type="region of interest" description="Disordered" evidence="1">
    <location>
        <begin position="76"/>
        <end position="137"/>
    </location>
</feature>
<dbReference type="Proteomes" id="UP000791080">
    <property type="component" value="Unassembled WGS sequence"/>
</dbReference>
<feature type="signal peptide" evidence="2">
    <location>
        <begin position="1"/>
        <end position="26"/>
    </location>
</feature>
<evidence type="ECO:0008006" key="5">
    <source>
        <dbReference type="Google" id="ProtNLM"/>
    </source>
</evidence>
<comment type="caution">
    <text evidence="3">The sequence shown here is derived from an EMBL/GenBank/DDBJ whole genome shotgun (WGS) entry which is preliminary data.</text>
</comment>
<proteinExistence type="predicted"/>
<accession>A0ABT1JHQ0</accession>
<evidence type="ECO:0000313" key="4">
    <source>
        <dbReference type="Proteomes" id="UP000791080"/>
    </source>
</evidence>
<dbReference type="EMBL" id="AUBJ02000001">
    <property type="protein sequence ID" value="MCP2331724.1"/>
    <property type="molecule type" value="Genomic_DNA"/>
</dbReference>
<gene>
    <name evidence="3" type="ORF">G443_001994</name>
</gene>
<keyword evidence="2" id="KW-0732">Signal</keyword>
<evidence type="ECO:0000313" key="3">
    <source>
        <dbReference type="EMBL" id="MCP2331724.1"/>
    </source>
</evidence>
<name>A0ABT1JHQ0_ACTCY</name>
<evidence type="ECO:0000256" key="1">
    <source>
        <dbReference type="SAM" id="MobiDB-lite"/>
    </source>
</evidence>
<feature type="chain" id="PRO_5047371609" description="Lipoprotein" evidence="2">
    <location>
        <begin position="27"/>
        <end position="222"/>
    </location>
</feature>
<protein>
    <recommendedName>
        <fullName evidence="5">Lipoprotein</fullName>
    </recommendedName>
</protein>
<reference evidence="3 4" key="1">
    <citation type="submission" date="2022-06" db="EMBL/GenBank/DDBJ databases">
        <title>Genomic Encyclopedia of Type Strains, Phase I: the one thousand microbial genomes (KMG-I) project.</title>
        <authorList>
            <person name="Kyrpides N."/>
        </authorList>
    </citation>
    <scope>NUCLEOTIDE SEQUENCE [LARGE SCALE GENOMIC DNA]</scope>
    <source>
        <strain evidence="3 4">DSM 43889</strain>
    </source>
</reference>
<dbReference type="RefSeq" id="WP_026418356.1">
    <property type="nucleotide sequence ID" value="NZ_AUBJ02000001.1"/>
</dbReference>
<organism evidence="3 4">
    <name type="scientific">Actinoalloteichus caeruleus DSM 43889</name>
    <dbReference type="NCBI Taxonomy" id="1120930"/>
    <lineage>
        <taxon>Bacteria</taxon>
        <taxon>Bacillati</taxon>
        <taxon>Actinomycetota</taxon>
        <taxon>Actinomycetes</taxon>
        <taxon>Pseudonocardiales</taxon>
        <taxon>Pseudonocardiaceae</taxon>
        <taxon>Actinoalloteichus</taxon>
        <taxon>Actinoalloteichus cyanogriseus</taxon>
    </lineage>
</organism>
<evidence type="ECO:0000256" key="2">
    <source>
        <dbReference type="SAM" id="SignalP"/>
    </source>
</evidence>
<dbReference type="PROSITE" id="PS51257">
    <property type="entry name" value="PROKAR_LIPOPROTEIN"/>
    <property type="match status" value="1"/>
</dbReference>
<sequence length="222" mass="22939">MVGILRSAFVVLGATVLAGCASTAPATGALSCARTEAAPGVELRINPPLGARVAAAELDVCWQDYCTSESVRLVRSATTSTDCAPPGRPTDTPEARHEPPSPVPADASPPGHGAETTPRFSWQAPEPPVLSEGEVTAGGRLDALTDCEDPRARTELTGFVPIPELSAVPTEVSVLLAENGGGVLLNETIELTPWDLAEDGQCQDSGARAVLRVDGGGRFFAE</sequence>